<evidence type="ECO:0008006" key="3">
    <source>
        <dbReference type="Google" id="ProtNLM"/>
    </source>
</evidence>
<dbReference type="InterPro" id="IPR019253">
    <property type="entry name" value="DUF2244_TM"/>
</dbReference>
<sequence>MHYEWRSPPNAPTQILTLRPHQSLSAKGFASFILTTFILILIPVLSLLGTVLLWGLLPFILAAVAGIYWALQRNHKARKIEEVFTLDHHTAHLSHHTAGGDVKEWQCNRHWAVVTKYEKDGPVPHYVTLRGMGREVEIGAFLSEEERITLYDELNRSLLR</sequence>
<dbReference type="AlphaFoldDB" id="A0A0F9VP04"/>
<proteinExistence type="predicted"/>
<comment type="caution">
    <text evidence="2">The sequence shown here is derived from an EMBL/GenBank/DDBJ whole genome shotgun (WGS) entry which is preliminary data.</text>
</comment>
<dbReference type="EMBL" id="LAZR01000472">
    <property type="protein sequence ID" value="KKN67528.1"/>
    <property type="molecule type" value="Genomic_DNA"/>
</dbReference>
<gene>
    <name evidence="2" type="ORF">LCGC14_0460490</name>
</gene>
<evidence type="ECO:0000256" key="1">
    <source>
        <dbReference type="SAM" id="Phobius"/>
    </source>
</evidence>
<organism evidence="2">
    <name type="scientific">marine sediment metagenome</name>
    <dbReference type="NCBI Taxonomy" id="412755"/>
    <lineage>
        <taxon>unclassified sequences</taxon>
        <taxon>metagenomes</taxon>
        <taxon>ecological metagenomes</taxon>
    </lineage>
</organism>
<keyword evidence="1" id="KW-0472">Membrane</keyword>
<name>A0A0F9VP04_9ZZZZ</name>
<feature type="transmembrane region" description="Helical" evidence="1">
    <location>
        <begin position="28"/>
        <end position="45"/>
    </location>
</feature>
<keyword evidence="1" id="KW-1133">Transmembrane helix</keyword>
<keyword evidence="1" id="KW-0812">Transmembrane</keyword>
<reference evidence="2" key="1">
    <citation type="journal article" date="2015" name="Nature">
        <title>Complex archaea that bridge the gap between prokaryotes and eukaryotes.</title>
        <authorList>
            <person name="Spang A."/>
            <person name="Saw J.H."/>
            <person name="Jorgensen S.L."/>
            <person name="Zaremba-Niedzwiedzka K."/>
            <person name="Martijn J."/>
            <person name="Lind A.E."/>
            <person name="van Eijk R."/>
            <person name="Schleper C."/>
            <person name="Guy L."/>
            <person name="Ettema T.J."/>
        </authorList>
    </citation>
    <scope>NUCLEOTIDE SEQUENCE</scope>
</reference>
<protein>
    <recommendedName>
        <fullName evidence="3">DUF2244 domain-containing protein</fullName>
    </recommendedName>
</protein>
<dbReference type="Pfam" id="PF10003">
    <property type="entry name" value="DUF2244"/>
    <property type="match status" value="1"/>
</dbReference>
<accession>A0A0F9VP04</accession>
<evidence type="ECO:0000313" key="2">
    <source>
        <dbReference type="EMBL" id="KKN67528.1"/>
    </source>
</evidence>
<feature type="transmembrane region" description="Helical" evidence="1">
    <location>
        <begin position="51"/>
        <end position="71"/>
    </location>
</feature>